<protein>
    <submittedName>
        <fullName evidence="2">Efflux RND transporter permease subunit</fullName>
    </submittedName>
</protein>
<dbReference type="EMBL" id="BAABWN010000009">
    <property type="protein sequence ID" value="GAA6168976.1"/>
    <property type="molecule type" value="Genomic_DNA"/>
</dbReference>
<keyword evidence="1" id="KW-0472">Membrane</keyword>
<dbReference type="Gene3D" id="3.30.70.1430">
    <property type="entry name" value="Multidrug efflux transporter AcrB pore domain"/>
    <property type="match status" value="2"/>
</dbReference>
<feature type="transmembrane region" description="Helical" evidence="1">
    <location>
        <begin position="531"/>
        <end position="550"/>
    </location>
</feature>
<feature type="transmembrane region" description="Helical" evidence="1">
    <location>
        <begin position="336"/>
        <end position="355"/>
    </location>
</feature>
<dbReference type="Gene3D" id="3.30.70.1320">
    <property type="entry name" value="Multidrug efflux transporter AcrB pore domain like"/>
    <property type="match status" value="1"/>
</dbReference>
<feature type="transmembrane region" description="Helical" evidence="1">
    <location>
        <begin position="391"/>
        <end position="413"/>
    </location>
</feature>
<organism evidence="2 3">
    <name type="scientific">Sessilibacter corallicola</name>
    <dbReference type="NCBI Taxonomy" id="2904075"/>
    <lineage>
        <taxon>Bacteria</taxon>
        <taxon>Pseudomonadati</taxon>
        <taxon>Pseudomonadota</taxon>
        <taxon>Gammaproteobacteria</taxon>
        <taxon>Cellvibrionales</taxon>
        <taxon>Cellvibrionaceae</taxon>
        <taxon>Sessilibacter</taxon>
    </lineage>
</organism>
<dbReference type="SUPFAM" id="SSF82714">
    <property type="entry name" value="Multidrug efflux transporter AcrB TolC docking domain, DN and DC subdomains"/>
    <property type="match status" value="2"/>
</dbReference>
<dbReference type="SUPFAM" id="SSF82866">
    <property type="entry name" value="Multidrug efflux transporter AcrB transmembrane domain"/>
    <property type="match status" value="2"/>
</dbReference>
<keyword evidence="1" id="KW-1133">Transmembrane helix</keyword>
<proteinExistence type="predicted"/>
<feature type="transmembrane region" description="Helical" evidence="1">
    <location>
        <begin position="12"/>
        <end position="32"/>
    </location>
</feature>
<feature type="transmembrane region" description="Helical" evidence="1">
    <location>
        <begin position="914"/>
        <end position="937"/>
    </location>
</feature>
<feature type="transmembrane region" description="Helical" evidence="1">
    <location>
        <begin position="985"/>
        <end position="1014"/>
    </location>
</feature>
<dbReference type="SUPFAM" id="SSF82693">
    <property type="entry name" value="Multidrug efflux transporter AcrB pore domain, PN1, PN2, PC1 and PC2 subdomains"/>
    <property type="match status" value="2"/>
</dbReference>
<accession>A0ABQ0ABG8</accession>
<reference evidence="2 3" key="1">
    <citation type="submission" date="2024-04" db="EMBL/GenBank/DDBJ databases">
        <title>Draft genome sequence of Sessilibacter corallicola NBRC 116591.</title>
        <authorList>
            <person name="Miyakawa T."/>
            <person name="Kusuya Y."/>
            <person name="Miura T."/>
        </authorList>
    </citation>
    <scope>NUCLEOTIDE SEQUENCE [LARGE SCALE GENOMIC DNA]</scope>
    <source>
        <strain evidence="2 3">KU-00831-HH</strain>
    </source>
</reference>
<evidence type="ECO:0000313" key="2">
    <source>
        <dbReference type="EMBL" id="GAA6168976.1"/>
    </source>
</evidence>
<dbReference type="InterPro" id="IPR027463">
    <property type="entry name" value="AcrB_DN_DC_subdom"/>
</dbReference>
<dbReference type="PRINTS" id="PR00702">
    <property type="entry name" value="ACRIFLAVINRP"/>
</dbReference>
<dbReference type="Gene3D" id="3.30.70.1440">
    <property type="entry name" value="Multidrug efflux transporter AcrB pore domain"/>
    <property type="match status" value="1"/>
</dbReference>
<evidence type="ECO:0000313" key="3">
    <source>
        <dbReference type="Proteomes" id="UP001465153"/>
    </source>
</evidence>
<dbReference type="RefSeq" id="WP_353303645.1">
    <property type="nucleotide sequence ID" value="NZ_BAABWN010000009.1"/>
</dbReference>
<evidence type="ECO:0000256" key="1">
    <source>
        <dbReference type="SAM" id="Phobius"/>
    </source>
</evidence>
<dbReference type="PANTHER" id="PTHR32063">
    <property type="match status" value="1"/>
</dbReference>
<dbReference type="Gene3D" id="3.30.2090.10">
    <property type="entry name" value="Multidrug efflux transporter AcrB TolC docking domain, DN and DC subdomains"/>
    <property type="match status" value="2"/>
</dbReference>
<feature type="transmembrane region" description="Helical" evidence="1">
    <location>
        <begin position="890"/>
        <end position="908"/>
    </location>
</feature>
<dbReference type="InterPro" id="IPR001036">
    <property type="entry name" value="Acrflvin-R"/>
</dbReference>
<comment type="caution">
    <text evidence="2">The sequence shown here is derived from an EMBL/GenBank/DDBJ whole genome shotgun (WGS) entry which is preliminary data.</text>
</comment>
<keyword evidence="1" id="KW-0812">Transmembrane</keyword>
<feature type="transmembrane region" description="Helical" evidence="1">
    <location>
        <begin position="434"/>
        <end position="453"/>
    </location>
</feature>
<dbReference type="Gene3D" id="1.20.1640.10">
    <property type="entry name" value="Multidrug efflux transporter AcrB transmembrane domain"/>
    <property type="match status" value="2"/>
</dbReference>
<dbReference type="PANTHER" id="PTHR32063:SF18">
    <property type="entry name" value="CATION EFFLUX SYSTEM PROTEIN"/>
    <property type="match status" value="1"/>
</dbReference>
<dbReference type="Proteomes" id="UP001465153">
    <property type="component" value="Unassembled WGS sequence"/>
</dbReference>
<feature type="transmembrane region" description="Helical" evidence="1">
    <location>
        <begin position="362"/>
        <end position="379"/>
    </location>
</feature>
<dbReference type="Pfam" id="PF00873">
    <property type="entry name" value="ACR_tran"/>
    <property type="match status" value="1"/>
</dbReference>
<name>A0ABQ0ABG8_9GAMM</name>
<keyword evidence="3" id="KW-1185">Reference proteome</keyword>
<feature type="transmembrane region" description="Helical" evidence="1">
    <location>
        <begin position="863"/>
        <end position="883"/>
    </location>
</feature>
<feature type="transmembrane region" description="Helical" evidence="1">
    <location>
        <begin position="465"/>
        <end position="492"/>
    </location>
</feature>
<gene>
    <name evidence="2" type="ORF">NBRC116591_27870</name>
</gene>
<sequence length="1022" mass="112689">MNIAQFAIEKKVVTLTLSIALFIAGVMAFFNLSRLEDPEFTIKDALIITRYPGATPQEVEQQVTDLIETQIQRMPQLKEVVSVSKAGLSTITVSMQDKYDKHTLPEIWQQLRSKIDDIKSDLPPGASEPQILDDYGDVFGIVYALTGDGFSNKELYEYAKLLRKELLLVDDVAKIDLWGVQQEAIYVEFSRNTMNRLQINPQSIAQLFSNQNSVASSGQVKIGEDYVRINSTQGLNAVKDIENLIIPSQSGNGRLIYLKDIATVTREYVTPAQTHMIFNGENAVGLAISNTSGANVITLAENVESRLQEIQKTIPVGLEATAVIKQADAVTRAIDGFLVSLAQAIAIVIVVLLIFMGWRSGLIIGVVLLVTVIATFLLMDWSDVALERISLGALIIALGMLVDNAIVICEAMLVKIQHGEDRMKTAKLVVQQNALPLLGATFIAILAFAAIGLSDDATGEFCRSLFQVMLFSLLTSWVLALTLTPLMCYWLIPAKKQIATEQSGDKQTDDAYSGGLFTAYRKLLTFCVSNRAITCLISIILMASSIYGFSHIKGQFFPKSTMPFLMVHYWLPEGSDIRETKDDVSRLERFIAEQNEVKSVSNFIGQGAPRFILTYAPEITNSSYGFVLIETNSYQEINSLYPKLEQHLAAEFPQAQPKIQRFNLGPSPKNSLEVRFIGPNPQELRKLSEQAKQIFEDAGTIVVRDDWRNPVKTINPQYAENQAQLAGVTRDDLNTALETNFVGQALGLYRENDELIPIVSRATISERQDISEIENVQVWSASANAYIPIGQVVNEFNTEWENAQIHRRDRHQAITAGGEPIDGKLASELFEQVKADIEAIELPEGYSMEWGGEHESSSDAQSALNAGITGSFILMVLISIVLFNSIKKPIVIWLVVPFAIIGVSFGLLGTGTPFGFMSLLGFLSLSGMLIKNAIVLIEQIAIEENDGKLPYRALIDAAISRSRPVLMAAATTVLGMIPLLSDDFFIGMAITIMAGLSFATLLTLILVPVFYSLLFNVRQTAH</sequence>
<feature type="transmembrane region" description="Helical" evidence="1">
    <location>
        <begin position="958"/>
        <end position="979"/>
    </location>
</feature>